<sequence length="121" mass="13560">MRKLVAVVVIVLLFSGIAGAWDIQKLEYNASTSTLKIDYDLNPFEGFLAFILGGEFSKKITENFILGNYTLVHAGFTSVTIQLNETVHFKEPVAVKIVNGNESYFLTNVTELKPDFERPKN</sequence>
<protein>
    <submittedName>
        <fullName evidence="1">Uncharacterized protein</fullName>
    </submittedName>
</protein>
<dbReference type="EMBL" id="CP087714">
    <property type="protein sequence ID" value="XAT64133.1"/>
    <property type="molecule type" value="Genomic_DNA"/>
</dbReference>
<evidence type="ECO:0000313" key="1">
    <source>
        <dbReference type="EMBL" id="XAT64133.1"/>
    </source>
</evidence>
<dbReference type="RefSeq" id="WP_193806398.1">
    <property type="nucleotide sequence ID" value="NZ_CP087714.1"/>
</dbReference>
<dbReference type="Proteomes" id="UP001492541">
    <property type="component" value="Chromosome"/>
</dbReference>
<organism evidence="1 2">
    <name type="scientific">Geoglobus acetivorans</name>
    <dbReference type="NCBI Taxonomy" id="565033"/>
    <lineage>
        <taxon>Archaea</taxon>
        <taxon>Methanobacteriati</taxon>
        <taxon>Methanobacteriota</taxon>
        <taxon>Archaeoglobi</taxon>
        <taxon>Archaeoglobales</taxon>
        <taxon>Archaeoglobaceae</taxon>
        <taxon>Geoglobus</taxon>
    </lineage>
</organism>
<name>A0ABZ3H3I4_GEOAI</name>
<keyword evidence="2" id="KW-1185">Reference proteome</keyword>
<dbReference type="GeneID" id="90448387"/>
<accession>A0ABZ3H3I4</accession>
<proteinExistence type="predicted"/>
<evidence type="ECO:0000313" key="2">
    <source>
        <dbReference type="Proteomes" id="UP001492541"/>
    </source>
</evidence>
<reference evidence="1 2" key="1">
    <citation type="submission" date="2021-11" db="EMBL/GenBank/DDBJ databases">
        <title>Whole genome of Geoglobus acetivorans.</title>
        <authorList>
            <person name="Liu D."/>
        </authorList>
    </citation>
    <scope>NUCLEOTIDE SEQUENCE [LARGE SCALE GENOMIC DNA]</scope>
    <source>
        <strain evidence="1 2">SBH6</strain>
    </source>
</reference>
<gene>
    <name evidence="1" type="ORF">LPQ35_01840</name>
</gene>